<dbReference type="OrthoDB" id="8138968at2"/>
<proteinExistence type="predicted"/>
<reference evidence="3" key="1">
    <citation type="submission" date="2015-07" db="EMBL/GenBank/DDBJ databases">
        <authorList>
            <person name="Rodrigo-Torres Lidia"/>
            <person name="Arahal R.David."/>
        </authorList>
    </citation>
    <scope>NUCLEOTIDE SEQUENCE [LARGE SCALE GENOMIC DNA]</scope>
    <source>
        <strain evidence="3">CECT 5112</strain>
    </source>
</reference>
<dbReference type="Proteomes" id="UP000053235">
    <property type="component" value="Unassembled WGS sequence"/>
</dbReference>
<feature type="region of interest" description="Disordered" evidence="1">
    <location>
        <begin position="94"/>
        <end position="113"/>
    </location>
</feature>
<gene>
    <name evidence="2" type="ORF">LAX5112_02336</name>
</gene>
<keyword evidence="3" id="KW-1185">Reference proteome</keyword>
<dbReference type="RefSeq" id="WP_055671960.1">
    <property type="nucleotide sequence ID" value="NZ_CXWD01000008.1"/>
</dbReference>
<protein>
    <submittedName>
        <fullName evidence="2">Uncharacterized protein</fullName>
    </submittedName>
</protein>
<dbReference type="AlphaFoldDB" id="A0A0M7A8J1"/>
<dbReference type="EMBL" id="CXWD01000008">
    <property type="protein sequence ID" value="CTQ70053.1"/>
    <property type="molecule type" value="Genomic_DNA"/>
</dbReference>
<dbReference type="STRING" id="388408.LAX5112_02336"/>
<evidence type="ECO:0000313" key="2">
    <source>
        <dbReference type="EMBL" id="CTQ70053.1"/>
    </source>
</evidence>
<evidence type="ECO:0000313" key="3">
    <source>
        <dbReference type="Proteomes" id="UP000053235"/>
    </source>
</evidence>
<sequence>MPMAKGSADLETCPVTDDILKKLLDSALNATAEITGQWPAAQRAAMAVYCYRRAHLRNLGLQLAAQCEQSDLVREAGTAGEMIYLQSKAAGAATDDLKTRPRGTRPPVSLHIV</sequence>
<organism evidence="2 3">
    <name type="scientific">Roseibium alexandrii</name>
    <dbReference type="NCBI Taxonomy" id="388408"/>
    <lineage>
        <taxon>Bacteria</taxon>
        <taxon>Pseudomonadati</taxon>
        <taxon>Pseudomonadota</taxon>
        <taxon>Alphaproteobacteria</taxon>
        <taxon>Hyphomicrobiales</taxon>
        <taxon>Stappiaceae</taxon>
        <taxon>Roseibium</taxon>
    </lineage>
</organism>
<name>A0A0M7A8J1_9HYPH</name>
<accession>A0A0M7A8J1</accession>
<evidence type="ECO:0000256" key="1">
    <source>
        <dbReference type="SAM" id="MobiDB-lite"/>
    </source>
</evidence>